<organism evidence="2 3">
    <name type="scientific">Genlisea aurea</name>
    <dbReference type="NCBI Taxonomy" id="192259"/>
    <lineage>
        <taxon>Eukaryota</taxon>
        <taxon>Viridiplantae</taxon>
        <taxon>Streptophyta</taxon>
        <taxon>Embryophyta</taxon>
        <taxon>Tracheophyta</taxon>
        <taxon>Spermatophyta</taxon>
        <taxon>Magnoliopsida</taxon>
        <taxon>eudicotyledons</taxon>
        <taxon>Gunneridae</taxon>
        <taxon>Pentapetalae</taxon>
        <taxon>asterids</taxon>
        <taxon>lamiids</taxon>
        <taxon>Lamiales</taxon>
        <taxon>Lentibulariaceae</taxon>
        <taxon>Genlisea</taxon>
    </lineage>
</organism>
<feature type="region of interest" description="Disordered" evidence="1">
    <location>
        <begin position="74"/>
        <end position="379"/>
    </location>
</feature>
<proteinExistence type="predicted"/>
<feature type="compositionally biased region" description="Basic and acidic residues" evidence="1">
    <location>
        <begin position="320"/>
        <end position="331"/>
    </location>
</feature>
<evidence type="ECO:0000313" key="2">
    <source>
        <dbReference type="EMBL" id="EPS63898.1"/>
    </source>
</evidence>
<feature type="compositionally biased region" description="Basic and acidic residues" evidence="1">
    <location>
        <begin position="344"/>
        <end position="358"/>
    </location>
</feature>
<feature type="compositionally biased region" description="Basic and acidic residues" evidence="1">
    <location>
        <begin position="192"/>
        <end position="212"/>
    </location>
</feature>
<accession>S8DLQ0</accession>
<feature type="compositionally biased region" description="Basic and acidic residues" evidence="1">
    <location>
        <begin position="163"/>
        <end position="176"/>
    </location>
</feature>
<feature type="compositionally biased region" description="Basic and acidic residues" evidence="1">
    <location>
        <begin position="230"/>
        <end position="262"/>
    </location>
</feature>
<dbReference type="AlphaFoldDB" id="S8DLQ0"/>
<comment type="caution">
    <text evidence="2">The sequence shown here is derived from an EMBL/GenBank/DDBJ whole genome shotgun (WGS) entry which is preliminary data.</text>
</comment>
<gene>
    <name evidence="2" type="ORF">M569_10888</name>
</gene>
<dbReference type="EMBL" id="AUSU01005174">
    <property type="protein sequence ID" value="EPS63898.1"/>
    <property type="molecule type" value="Genomic_DNA"/>
</dbReference>
<feature type="compositionally biased region" description="Basic and acidic residues" evidence="1">
    <location>
        <begin position="126"/>
        <end position="146"/>
    </location>
</feature>
<name>S8DLQ0_9LAMI</name>
<reference evidence="2 3" key="1">
    <citation type="journal article" date="2013" name="BMC Genomics">
        <title>The miniature genome of a carnivorous plant Genlisea aurea contains a low number of genes and short non-coding sequences.</title>
        <authorList>
            <person name="Leushkin E.V."/>
            <person name="Sutormin R.A."/>
            <person name="Nabieva E.R."/>
            <person name="Penin A.A."/>
            <person name="Kondrashov A.S."/>
            <person name="Logacheva M.D."/>
        </authorList>
    </citation>
    <scope>NUCLEOTIDE SEQUENCE [LARGE SCALE GENOMIC DNA]</scope>
</reference>
<sequence>MCVDPKGLVDPLAPLYISTYSSPPENAGIAICHYNLGENRSVILHFPIRMGACASKFSVSNTAADAPLSEDLKPAEENVKASADEVDRRSLGELFKEDGRENTSGAPAAHPENDNVNNPDPVAAATREKGVSEVEPSLEKTVDKQTHKSAAITEKSETPVIENEDHNSRDEKEKSLLNDSSTNYGVISGPLEAEKIEELRADLIEKQEKKGTETPQVDTAAPKENTTDVNAEKQKTADTEAAPRVETAKTEDVNADKQKTTDIEAPPQVEIPKTEDVNSEKQKTTAIEAPPQVETAKTEDVNAEKQKTTDIEAPPQAEIPKTEDVNSEKQKTTAIEAPPQVETAKTEDVNAEKQKTADTEAAPQVSTSEKYVNVKIKST</sequence>
<keyword evidence="3" id="KW-1185">Reference proteome</keyword>
<feature type="compositionally biased region" description="Basic and acidic residues" evidence="1">
    <location>
        <begin position="74"/>
        <end position="101"/>
    </location>
</feature>
<feature type="compositionally biased region" description="Polar residues" evidence="1">
    <location>
        <begin position="364"/>
        <end position="379"/>
    </location>
</feature>
<feature type="compositionally biased region" description="Basic and acidic residues" evidence="1">
    <location>
        <begin position="296"/>
        <end position="310"/>
    </location>
</feature>
<evidence type="ECO:0000256" key="1">
    <source>
        <dbReference type="SAM" id="MobiDB-lite"/>
    </source>
</evidence>
<feature type="compositionally biased region" description="Basic and acidic residues" evidence="1">
    <location>
        <begin position="272"/>
        <end position="283"/>
    </location>
</feature>
<dbReference type="Proteomes" id="UP000015453">
    <property type="component" value="Unassembled WGS sequence"/>
</dbReference>
<protein>
    <submittedName>
        <fullName evidence="2">Uncharacterized protein</fullName>
    </submittedName>
</protein>
<feature type="compositionally biased region" description="Low complexity" evidence="1">
    <location>
        <begin position="114"/>
        <end position="125"/>
    </location>
</feature>
<evidence type="ECO:0000313" key="3">
    <source>
        <dbReference type="Proteomes" id="UP000015453"/>
    </source>
</evidence>